<keyword evidence="3" id="KW-1185">Reference proteome</keyword>
<evidence type="ECO:0000313" key="2">
    <source>
        <dbReference type="EMBL" id="KAL3761271.1"/>
    </source>
</evidence>
<evidence type="ECO:0000256" key="1">
    <source>
        <dbReference type="SAM" id="MobiDB-lite"/>
    </source>
</evidence>
<feature type="region of interest" description="Disordered" evidence="1">
    <location>
        <begin position="18"/>
        <end position="38"/>
    </location>
</feature>
<dbReference type="Proteomes" id="UP001530293">
    <property type="component" value="Unassembled WGS sequence"/>
</dbReference>
<dbReference type="SUPFAM" id="SSF53098">
    <property type="entry name" value="Ribonuclease H-like"/>
    <property type="match status" value="1"/>
</dbReference>
<dbReference type="Gene3D" id="3.60.10.10">
    <property type="entry name" value="Endonuclease/exonuclease/phosphatase"/>
    <property type="match status" value="1"/>
</dbReference>
<feature type="region of interest" description="Disordered" evidence="1">
    <location>
        <begin position="1986"/>
        <end position="2005"/>
    </location>
</feature>
<dbReference type="InterPro" id="IPR036691">
    <property type="entry name" value="Endo/exonu/phosph_ase_sf"/>
</dbReference>
<reference evidence="2 3" key="1">
    <citation type="submission" date="2024-10" db="EMBL/GenBank/DDBJ databases">
        <title>Updated reference genomes for cyclostephanoid diatoms.</title>
        <authorList>
            <person name="Roberts W.R."/>
            <person name="Alverson A.J."/>
        </authorList>
    </citation>
    <scope>NUCLEOTIDE SEQUENCE [LARGE SCALE GENOMIC DNA]</scope>
    <source>
        <strain evidence="2 3">AJA232-27</strain>
    </source>
</reference>
<evidence type="ECO:0000313" key="3">
    <source>
        <dbReference type="Proteomes" id="UP001530293"/>
    </source>
</evidence>
<feature type="region of interest" description="Disordered" evidence="1">
    <location>
        <begin position="1577"/>
        <end position="1597"/>
    </location>
</feature>
<sequence length="2005" mass="227418">MNRTHRYQTRLDTFIPDLSVKSTDNLPPAGDNIPNEPDPADIRFAFQNIHGATLDAGLSLPNEIEAISDWNIDVMGMSETNRPWSSKQKADYDYMMTSRFASSRTIYTSAPSPSHDMKYLPGGNLLTINGRTTGRVSESGWDEWGRFCWYTLLGRRDEGVLIVVAYRVCHEASDNPGAFTAYQQQYTAMRKAGYTAPNPRRQILQDISQLITDKRQQGFRPIVMMDANGDYNGKDKDLAAFLLQAGLSDPFYDKFNFSPPTYIYGKTRLDYILVDHALTHAIKWVGYLGTHDGALSDHVMAVIDFEEKELFAGILNRPPPKHARDILIEQADKIKLFLDTLRPRLTDHKITERAYALARDFATDGATQRNIATYHILYNDFLDLTRGASAIAGRRKFGYMRSHPLTIQGRMVNAYKLLLCCRRRQAPPTPALVRLCETLDLNATEILHTNSVKDLRKAVRAHRQVLWEHQKRGEDIRQEWLTTVAQDRARALDDPDWERKLTQMKRTARDCAINRKLSAITKGRRGVLDRIQVPTHDWFYSPMKQELYRYHSGVFEAYPATGNGTFYRHHTLKVLAADVVLVRVTLDSSDHWIITDTLPTPPTFWTDVTSQEQIEEHLLERNRRHLEQTAREQGISTGPLLTTLRSNNGFNDLSKKVLDGTPITEFELTPEMAQFFHALKRTPQEQSLSPILSEITSSDIQTMFKHAKERTSSDSRTLNYTIWKCLATDDDIASFLSVLFSLPFIYGFVNTHWTHMTDFMLEKKPGVRQIHTLRIIGKVAAEFNTCLKFFIGKKTMRNFEATNPCDEQHGFRPNRSSVDAAMIKLLTFESARMQKCTLGSIQHDMTAHFDRMYPAMTSIYASKYGVDHNLMRSINGTISQLQRNVETALGISKATYSQQVDAPEIGGMVQGKADVPQWSTQQSDVMLRAHSALAKGLHITSPNLSRSIKHHSISFADDTDGQVSKPPTTPDPIPLIVQELTDSAQIWSNLVNICGGLIALHKCNWQLIAWELVSGHLRMVQTTSERLIMEDGKGAYAVIDFLPPDHPNVGLGFRICPAGNHDHQFAATRVAMEKLCWSVAGAHLSEIEMRQLLHQRLLPKLKYALHASSFTTKECDILNAILRNSIVPHIRLNRHFPRAVLYGPHEYGGLEFPEVKSLQIQTQLDYLVKQLRWDHTVANDILVTLDNIQLCAGLTLPLLEYTSLDVHYLEPSYLLDIRRHLQEIGGSLWVEKAWVPPLQRVDDEALMARFLTIPGITTAQLKQANAVRLYLRVVTIADLCDPTGHFIPNGMLMGDWQAGSDLQWPYQPQPPKAFFATFRKCLRATFCTNTSHHQPATYGMTLDRSLGPWLAVKRNTWFPVYRTDSTLLWRAKDDTTLNVLTRSETSGFYHFSHTTDVLPLDSHPITYQQIGQTIWTQRPYRIAHTDSGEELPSGHIVSNTLTNPLTDTLTVGSDGSVYINKEVAACAWVIAESETNQLSACFLLSNVSSLSSYRSELEGIYRSLKHIQQLGITPTTIQQWCDNESAVNDSNKPLYTPSAMIKPDADLVLAIHHLRSQMEATTAVQCKHIYGHQDTRKRDTPQIFSTGEQHPTDNTDDDLRASILRLGLDAHGTITNTPDSQPAGHHTHHDSHTEPTATDTITANHTVPPKRPLSVSVNIECDRLASETAELATGEHNTNMPPTLDPPFPGSKALLRLGTTWVTSKAHQHVLRASWSPSIITYCRDKYNWSDNTFQSISWRSIRAARRKCTPTQMVKTSKIMHDWLPVMHMQAHITGIRQCPNCTHNDETLDHLFHCTHPTMKRKREELLAHLRKKGLKLGIPYPILDAMISLFSTYFNNGQPTRHTYPDLIQRAATTQLNIGLMYLPRGYLATSWIEAMEAYDCPHSDRKLAALIYFIWNDITDTLWRTRNELVHHTHNLTDLATGDDLADKLTWYLGHYRDALAPSDHHLVSFTAQDIQTWPLRTRKEWLRHLMAAEAAFTLERNSRPPGQPLITDYLTRPSGP</sequence>
<proteinExistence type="predicted"/>
<feature type="region of interest" description="Disordered" evidence="1">
    <location>
        <begin position="1612"/>
        <end position="1652"/>
    </location>
</feature>
<accession>A0ABD3MH67</accession>
<protein>
    <recommendedName>
        <fullName evidence="4">Reverse transcriptase domain-containing protein</fullName>
    </recommendedName>
</protein>
<gene>
    <name evidence="2" type="ORF">ACHAWU_010184</name>
</gene>
<dbReference type="InterPro" id="IPR012337">
    <property type="entry name" value="RNaseH-like_sf"/>
</dbReference>
<dbReference type="InterPro" id="IPR036397">
    <property type="entry name" value="RNaseH_sf"/>
</dbReference>
<dbReference type="Gene3D" id="3.30.420.10">
    <property type="entry name" value="Ribonuclease H-like superfamily/Ribonuclease H"/>
    <property type="match status" value="1"/>
</dbReference>
<name>A0ABD3MH67_9STRA</name>
<evidence type="ECO:0008006" key="4">
    <source>
        <dbReference type="Google" id="ProtNLM"/>
    </source>
</evidence>
<comment type="caution">
    <text evidence="2">The sequence shown here is derived from an EMBL/GenBank/DDBJ whole genome shotgun (WGS) entry which is preliminary data.</text>
</comment>
<dbReference type="EMBL" id="JALLBG020000152">
    <property type="protein sequence ID" value="KAL3761271.1"/>
    <property type="molecule type" value="Genomic_DNA"/>
</dbReference>
<organism evidence="2 3">
    <name type="scientific">Discostella pseudostelligera</name>
    <dbReference type="NCBI Taxonomy" id="259834"/>
    <lineage>
        <taxon>Eukaryota</taxon>
        <taxon>Sar</taxon>
        <taxon>Stramenopiles</taxon>
        <taxon>Ochrophyta</taxon>
        <taxon>Bacillariophyta</taxon>
        <taxon>Coscinodiscophyceae</taxon>
        <taxon>Thalassiosirophycidae</taxon>
        <taxon>Stephanodiscales</taxon>
        <taxon>Stephanodiscaceae</taxon>
        <taxon>Discostella</taxon>
    </lineage>
</organism>
<dbReference type="SUPFAM" id="SSF56219">
    <property type="entry name" value="DNase I-like"/>
    <property type="match status" value="1"/>
</dbReference>
<feature type="compositionally biased region" description="Polar residues" evidence="1">
    <location>
        <begin position="1634"/>
        <end position="1645"/>
    </location>
</feature>